<feature type="transmembrane region" description="Helical" evidence="2">
    <location>
        <begin position="193"/>
        <end position="217"/>
    </location>
</feature>
<feature type="transmembrane region" description="Helical" evidence="2">
    <location>
        <begin position="370"/>
        <end position="395"/>
    </location>
</feature>
<keyword evidence="2" id="KW-0812">Transmembrane</keyword>
<evidence type="ECO:0000256" key="1">
    <source>
        <dbReference type="SAM" id="MobiDB-lite"/>
    </source>
</evidence>
<dbReference type="AlphaFoldDB" id="A0AAV9ISB0"/>
<feature type="compositionally biased region" description="Pro residues" evidence="1">
    <location>
        <begin position="105"/>
        <end position="116"/>
    </location>
</feature>
<accession>A0AAV9ISB0</accession>
<feature type="region of interest" description="Disordered" evidence="1">
    <location>
        <begin position="105"/>
        <end position="146"/>
    </location>
</feature>
<dbReference type="Proteomes" id="UP001301350">
    <property type="component" value="Unassembled WGS sequence"/>
</dbReference>
<organism evidence="3 4">
    <name type="scientific">Cyanidium caldarium</name>
    <name type="common">Red alga</name>
    <dbReference type="NCBI Taxonomy" id="2771"/>
    <lineage>
        <taxon>Eukaryota</taxon>
        <taxon>Rhodophyta</taxon>
        <taxon>Bangiophyceae</taxon>
        <taxon>Cyanidiales</taxon>
        <taxon>Cyanidiaceae</taxon>
        <taxon>Cyanidium</taxon>
    </lineage>
</organism>
<reference evidence="3 4" key="1">
    <citation type="submission" date="2022-07" db="EMBL/GenBank/DDBJ databases">
        <title>Genome-wide signatures of adaptation to extreme environments.</title>
        <authorList>
            <person name="Cho C.H."/>
            <person name="Yoon H.S."/>
        </authorList>
    </citation>
    <scope>NUCLEOTIDE SEQUENCE [LARGE SCALE GENOMIC DNA]</scope>
    <source>
        <strain evidence="3 4">DBV 063 E5</strain>
    </source>
</reference>
<evidence type="ECO:0000256" key="2">
    <source>
        <dbReference type="SAM" id="Phobius"/>
    </source>
</evidence>
<evidence type="ECO:0000313" key="4">
    <source>
        <dbReference type="Proteomes" id="UP001301350"/>
    </source>
</evidence>
<name>A0AAV9ISB0_CYACA</name>
<proteinExistence type="predicted"/>
<feature type="transmembrane region" description="Helical" evidence="2">
    <location>
        <begin position="546"/>
        <end position="569"/>
    </location>
</feature>
<evidence type="ECO:0000313" key="3">
    <source>
        <dbReference type="EMBL" id="KAK4535190.1"/>
    </source>
</evidence>
<keyword evidence="2" id="KW-0472">Membrane</keyword>
<comment type="caution">
    <text evidence="3">The sequence shown here is derived from an EMBL/GenBank/DDBJ whole genome shotgun (WGS) entry which is preliminary data.</text>
</comment>
<feature type="transmembrane region" description="Helical" evidence="2">
    <location>
        <begin position="47"/>
        <end position="72"/>
    </location>
</feature>
<protein>
    <submittedName>
        <fullName evidence="3">Uncharacterized protein</fullName>
    </submittedName>
</protein>
<keyword evidence="4" id="KW-1185">Reference proteome</keyword>
<keyword evidence="2" id="KW-1133">Transmembrane helix</keyword>
<feature type="transmembrane region" description="Helical" evidence="2">
    <location>
        <begin position="308"/>
        <end position="333"/>
    </location>
</feature>
<sequence>MSNSTLTNATAVSTAVVSLFYDYPRILGGSNQLRVDFDYFKGVGFTAIPYVAVGVGLALLLLLLLVLPAAVWSACAPGRARPLPYYDERPSGDIVLHSGVALAEPTPPKPSAPLAPQPNGKAALMADEEDEEPIEGTRSSATAASPLPPEKLWAANGAVAAGAATPAAAESALCARTPRACSTFFPPPLACGYLISVAALLVLLAAALMVALVGNIVAHTSLEETFGAISGGVHAVRHRGQGVVDDYDRATNLINTLISSPEASLIGISSSSVNISSIRSEAQSIYHKVVSVVDTVNNGLGYARTAEWVRFGVLLGGTLLLWLLWVLIVGAVYTSCRLAIDAWSDPQLLNSAAARTRLHGCCGRIMRLRLMLFAAIVFVLLVWIGLGISTAYGVLNGDLCTAAVAREDQLLEGVNLDGTVSASVPSDSLGHLIYCPERSSVEGVLHKQQRILDGIFSKLDSALRGLGVSLPANITLQDYQQVFSELESSGGTAIGLVRPFLNEGSQILGNVSDATTTLHNWLDCGPVVDILGSAIREQCNAGVQSALATFIGFFICSILGSLIALYVLVCSKIQNAELHL</sequence>
<gene>
    <name evidence="3" type="ORF">CDCA_CDCA04G1215</name>
</gene>
<dbReference type="EMBL" id="JANCYW010000004">
    <property type="protein sequence ID" value="KAK4535190.1"/>
    <property type="molecule type" value="Genomic_DNA"/>
</dbReference>